<keyword evidence="3 4" id="KW-0505">Motor protein</keyword>
<evidence type="ECO:0000256" key="2">
    <source>
        <dbReference type="ARBA" id="ARBA00022840"/>
    </source>
</evidence>
<evidence type="ECO:0000313" key="8">
    <source>
        <dbReference type="Proteomes" id="UP000243217"/>
    </source>
</evidence>
<dbReference type="AlphaFoldDB" id="A0A1V9Y7A8"/>
<sequence>MEQTLFQEKNVWIYQIPLLTGEPRADAWDIDKPLMTGVLKVLQTNDDCRVALYEPKETENVLFAECPIDVDAERPLTVFMQYCVDSSRYFVLRVVEPTSKRSAFVGIGFPERSSAFNFRAALEDFARYKQRLLLVASAPKKESKDLSLPQGATIHVQLGRKTQVSTQPKENKPPVDLSTIKFAPPPAYNPTAASAMSRLIRYLEGMSSRERIQVGVRCRPAFEHELTAQLRFVPALEFEKTMVHIVPQHSRQFSQRSFAFDYVWPENTTQEQVYEDAIASLVEKAVDGRSVTVLAYGQTGTGKTYTMGFLDATCTAELGVIPRVFEHLFRILDEKCSRIKMSFVQIYMECVHDLLVPPQSPRVDLPVRQDIDRSGFYVEGLEVYDVALLDDARGLVHLAMLNRTLAATSRNATSSRSHTLLTIYILDQENERQISKFCLVDLAGSERTVGGLLVPQATVATIADRELLKTRMNESKFINSSLSALGNVISSMASNNSKPSCSYRDSKLTKLLKGCIGERALTLVIATIDGAVGNLGETLSTLKFAARCRQVQAMKRSDCANHPSMRKTRSIATQTIESGNERELQLAQLYQKKEMELHVKYGLYHVYSKIHLDDISRATLQIAADS</sequence>
<reference evidence="7 8" key="1">
    <citation type="journal article" date="2014" name="Genome Biol. Evol.">
        <title>The secreted proteins of Achlya hypogyna and Thraustotheca clavata identify the ancestral oomycete secretome and reveal gene acquisitions by horizontal gene transfer.</title>
        <authorList>
            <person name="Misner I."/>
            <person name="Blouin N."/>
            <person name="Leonard G."/>
            <person name="Richards T.A."/>
            <person name="Lane C.E."/>
        </authorList>
    </citation>
    <scope>NUCLEOTIDE SEQUENCE [LARGE SCALE GENOMIC DNA]</scope>
    <source>
        <strain evidence="7 8">ATCC 34112</strain>
    </source>
</reference>
<dbReference type="InterPro" id="IPR027417">
    <property type="entry name" value="P-loop_NTPase"/>
</dbReference>
<keyword evidence="8" id="KW-1185">Reference proteome</keyword>
<dbReference type="Proteomes" id="UP000243217">
    <property type="component" value="Unassembled WGS sequence"/>
</dbReference>
<dbReference type="EMBL" id="JNBS01004942">
    <property type="protein sequence ID" value="OQR81611.1"/>
    <property type="molecule type" value="Genomic_DNA"/>
</dbReference>
<dbReference type="GO" id="GO:0006897">
    <property type="term" value="P:endocytosis"/>
    <property type="evidence" value="ECO:0007669"/>
    <property type="project" value="InterPro"/>
</dbReference>
<dbReference type="PANTHER" id="PTHR24115">
    <property type="entry name" value="KINESIN-RELATED"/>
    <property type="match status" value="1"/>
</dbReference>
<proteinExistence type="inferred from homology"/>
<feature type="domain" description="Kinesin motor" evidence="6">
    <location>
        <begin position="211"/>
        <end position="551"/>
    </location>
</feature>
<evidence type="ECO:0000313" key="7">
    <source>
        <dbReference type="EMBL" id="OQR81611.1"/>
    </source>
</evidence>
<name>A0A1V9Y7A8_9STRA</name>
<dbReference type="InterPro" id="IPR012466">
    <property type="entry name" value="NECAP_PHear"/>
</dbReference>
<accession>A0A1V9Y7A8</accession>
<gene>
    <name evidence="7" type="ORF">THRCLA_11571</name>
</gene>
<dbReference type="Gene3D" id="3.40.850.10">
    <property type="entry name" value="Kinesin motor domain"/>
    <property type="match status" value="1"/>
</dbReference>
<comment type="caution">
    <text evidence="7">The sequence shown here is derived from an EMBL/GenBank/DDBJ whole genome shotgun (WGS) entry which is preliminary data.</text>
</comment>
<dbReference type="GO" id="GO:0005874">
    <property type="term" value="C:microtubule"/>
    <property type="evidence" value="ECO:0007669"/>
    <property type="project" value="UniProtKB-KW"/>
</dbReference>
<dbReference type="Pfam" id="PF07933">
    <property type="entry name" value="DUF1681"/>
    <property type="match status" value="1"/>
</dbReference>
<dbReference type="GO" id="GO:0005871">
    <property type="term" value="C:kinesin complex"/>
    <property type="evidence" value="ECO:0007669"/>
    <property type="project" value="TreeGrafter"/>
</dbReference>
<evidence type="ECO:0000256" key="5">
    <source>
        <dbReference type="SAM" id="MobiDB-lite"/>
    </source>
</evidence>
<keyword evidence="1 3" id="KW-0547">Nucleotide-binding</keyword>
<dbReference type="STRING" id="74557.A0A1V9Y7A8"/>
<dbReference type="SMART" id="SM00129">
    <property type="entry name" value="KISc"/>
    <property type="match status" value="1"/>
</dbReference>
<dbReference type="GO" id="GO:0008017">
    <property type="term" value="F:microtubule binding"/>
    <property type="evidence" value="ECO:0007669"/>
    <property type="project" value="InterPro"/>
</dbReference>
<dbReference type="InterPro" id="IPR027640">
    <property type="entry name" value="Kinesin-like_fam"/>
</dbReference>
<keyword evidence="2 3" id="KW-0067">ATP-binding</keyword>
<dbReference type="Gene3D" id="2.30.29.30">
    <property type="entry name" value="Pleckstrin-homology domain (PH domain)/Phosphotyrosine-binding domain (PTB)"/>
    <property type="match status" value="1"/>
</dbReference>
<dbReference type="PRINTS" id="PR00380">
    <property type="entry name" value="KINESINHEAVY"/>
</dbReference>
<protein>
    <recommendedName>
        <fullName evidence="4">Kinesin-like protein</fullName>
    </recommendedName>
</protein>
<feature type="region of interest" description="Disordered" evidence="5">
    <location>
        <begin position="160"/>
        <end position="181"/>
    </location>
</feature>
<evidence type="ECO:0000256" key="3">
    <source>
        <dbReference type="PROSITE-ProRule" id="PRU00283"/>
    </source>
</evidence>
<dbReference type="InterPro" id="IPR019821">
    <property type="entry name" value="Kinesin_motor_CS"/>
</dbReference>
<dbReference type="InterPro" id="IPR001752">
    <property type="entry name" value="Kinesin_motor_dom"/>
</dbReference>
<dbReference type="PROSITE" id="PS00411">
    <property type="entry name" value="KINESIN_MOTOR_1"/>
    <property type="match status" value="1"/>
</dbReference>
<dbReference type="GO" id="GO:0003777">
    <property type="term" value="F:microtubule motor activity"/>
    <property type="evidence" value="ECO:0007669"/>
    <property type="project" value="InterPro"/>
</dbReference>
<dbReference type="SUPFAM" id="SSF50729">
    <property type="entry name" value="PH domain-like"/>
    <property type="match status" value="1"/>
</dbReference>
<dbReference type="CDD" id="cd00106">
    <property type="entry name" value="KISc"/>
    <property type="match status" value="1"/>
</dbReference>
<comment type="similarity">
    <text evidence="3 4">Belongs to the TRAFAC class myosin-kinesin ATPase superfamily. Kinesin family.</text>
</comment>
<evidence type="ECO:0000256" key="1">
    <source>
        <dbReference type="ARBA" id="ARBA00022741"/>
    </source>
</evidence>
<feature type="binding site" evidence="3">
    <location>
        <begin position="297"/>
        <end position="304"/>
    </location>
    <ligand>
        <name>ATP</name>
        <dbReference type="ChEBI" id="CHEBI:30616"/>
    </ligand>
</feature>
<dbReference type="OrthoDB" id="10265489at2759"/>
<dbReference type="GO" id="GO:0005524">
    <property type="term" value="F:ATP binding"/>
    <property type="evidence" value="ECO:0007669"/>
    <property type="project" value="UniProtKB-UniRule"/>
</dbReference>
<dbReference type="InterPro" id="IPR011993">
    <property type="entry name" value="PH-like_dom_sf"/>
</dbReference>
<dbReference type="Pfam" id="PF00225">
    <property type="entry name" value="Kinesin"/>
    <property type="match status" value="1"/>
</dbReference>
<dbReference type="GO" id="GO:0016887">
    <property type="term" value="F:ATP hydrolysis activity"/>
    <property type="evidence" value="ECO:0007669"/>
    <property type="project" value="TreeGrafter"/>
</dbReference>
<evidence type="ECO:0000259" key="6">
    <source>
        <dbReference type="PROSITE" id="PS50067"/>
    </source>
</evidence>
<evidence type="ECO:0000256" key="4">
    <source>
        <dbReference type="RuleBase" id="RU000394"/>
    </source>
</evidence>
<dbReference type="InterPro" id="IPR036961">
    <property type="entry name" value="Kinesin_motor_dom_sf"/>
</dbReference>
<dbReference type="GO" id="GO:0016020">
    <property type="term" value="C:membrane"/>
    <property type="evidence" value="ECO:0007669"/>
    <property type="project" value="InterPro"/>
</dbReference>
<organism evidence="7 8">
    <name type="scientific">Thraustotheca clavata</name>
    <dbReference type="NCBI Taxonomy" id="74557"/>
    <lineage>
        <taxon>Eukaryota</taxon>
        <taxon>Sar</taxon>
        <taxon>Stramenopiles</taxon>
        <taxon>Oomycota</taxon>
        <taxon>Saprolegniomycetes</taxon>
        <taxon>Saprolegniales</taxon>
        <taxon>Achlyaceae</taxon>
        <taxon>Thraustotheca</taxon>
    </lineage>
</organism>
<dbReference type="GO" id="GO:0007018">
    <property type="term" value="P:microtubule-based movement"/>
    <property type="evidence" value="ECO:0007669"/>
    <property type="project" value="InterPro"/>
</dbReference>
<dbReference type="PROSITE" id="PS50067">
    <property type="entry name" value="KINESIN_MOTOR_2"/>
    <property type="match status" value="1"/>
</dbReference>
<keyword evidence="4" id="KW-0493">Microtubule</keyword>
<dbReference type="SUPFAM" id="SSF52540">
    <property type="entry name" value="P-loop containing nucleoside triphosphate hydrolases"/>
    <property type="match status" value="1"/>
</dbReference>